<evidence type="ECO:0008006" key="5">
    <source>
        <dbReference type="Google" id="ProtNLM"/>
    </source>
</evidence>
<evidence type="ECO:0000313" key="4">
    <source>
        <dbReference type="Proteomes" id="UP000199180"/>
    </source>
</evidence>
<feature type="compositionally biased region" description="Basic and acidic residues" evidence="1">
    <location>
        <begin position="55"/>
        <end position="68"/>
    </location>
</feature>
<keyword evidence="4" id="KW-1185">Reference proteome</keyword>
<dbReference type="PROSITE" id="PS51257">
    <property type="entry name" value="PROKAR_LIPOPROTEIN"/>
    <property type="match status" value="1"/>
</dbReference>
<protein>
    <recommendedName>
        <fullName evidence="5">Beta-barrel assembly machine subunit BamF</fullName>
    </recommendedName>
</protein>
<feature type="signal peptide" evidence="2">
    <location>
        <begin position="1"/>
        <end position="21"/>
    </location>
</feature>
<proteinExistence type="predicted"/>
<dbReference type="EMBL" id="FOHO01000009">
    <property type="protein sequence ID" value="SET73760.1"/>
    <property type="molecule type" value="Genomic_DNA"/>
</dbReference>
<accession>A0A1I0GQX1</accession>
<evidence type="ECO:0000256" key="2">
    <source>
        <dbReference type="SAM" id="SignalP"/>
    </source>
</evidence>
<reference evidence="3 4" key="1">
    <citation type="submission" date="2016-10" db="EMBL/GenBank/DDBJ databases">
        <authorList>
            <person name="de Groot N.N."/>
        </authorList>
    </citation>
    <scope>NUCLEOTIDE SEQUENCE [LARGE SCALE GENOMIC DNA]</scope>
    <source>
        <strain evidence="3 4">DSM 17862</strain>
    </source>
</reference>
<evidence type="ECO:0000256" key="1">
    <source>
        <dbReference type="SAM" id="MobiDB-lite"/>
    </source>
</evidence>
<dbReference type="RefSeq" id="WP_090735578.1">
    <property type="nucleotide sequence ID" value="NZ_FOHO01000009.1"/>
</dbReference>
<dbReference type="STRING" id="364199.SAMN04489858_10944"/>
<name>A0A1I0GQX1_9RHOB</name>
<feature type="chain" id="PRO_5011588667" description="Beta-barrel assembly machine subunit BamF" evidence="2">
    <location>
        <begin position="22"/>
        <end position="87"/>
    </location>
</feature>
<dbReference type="AlphaFoldDB" id="A0A1I0GQX1"/>
<sequence>MMPRPVLTCPALLCLILAACAADDGYPDLRPTAEMLTPPQLTPEENAPATTRQTAESRADALRARADALRGPVIEPELRQRMQGGRN</sequence>
<dbReference type="Proteomes" id="UP000199180">
    <property type="component" value="Unassembled WGS sequence"/>
</dbReference>
<organism evidence="3 4">
    <name type="scientific">Paracoccus homiensis</name>
    <dbReference type="NCBI Taxonomy" id="364199"/>
    <lineage>
        <taxon>Bacteria</taxon>
        <taxon>Pseudomonadati</taxon>
        <taxon>Pseudomonadota</taxon>
        <taxon>Alphaproteobacteria</taxon>
        <taxon>Rhodobacterales</taxon>
        <taxon>Paracoccaceae</taxon>
        <taxon>Paracoccus</taxon>
    </lineage>
</organism>
<gene>
    <name evidence="3" type="ORF">SAMN04489858_10944</name>
</gene>
<feature type="region of interest" description="Disordered" evidence="1">
    <location>
        <begin position="31"/>
        <end position="87"/>
    </location>
</feature>
<evidence type="ECO:0000313" key="3">
    <source>
        <dbReference type="EMBL" id="SET73760.1"/>
    </source>
</evidence>
<keyword evidence="2" id="KW-0732">Signal</keyword>